<keyword evidence="6" id="KW-0548">Nucleotidyltransferase</keyword>
<dbReference type="InterPro" id="IPR017961">
    <property type="entry name" value="DNA_pol_Y-fam_little_finger"/>
</dbReference>
<dbReference type="CDD" id="cd17719">
    <property type="entry name" value="BRCT_Rev1"/>
    <property type="match status" value="1"/>
</dbReference>
<dbReference type="Pfam" id="PF11799">
    <property type="entry name" value="IMS_C"/>
    <property type="match status" value="1"/>
</dbReference>
<keyword evidence="18" id="KW-1185">Reference proteome</keyword>
<dbReference type="Gene3D" id="3.40.1170.60">
    <property type="match status" value="1"/>
</dbReference>
<dbReference type="InterPro" id="IPR001126">
    <property type="entry name" value="UmuC"/>
</dbReference>
<dbReference type="GO" id="GO:0005634">
    <property type="term" value="C:nucleus"/>
    <property type="evidence" value="ECO:0007669"/>
    <property type="project" value="UniProtKB-SubCell"/>
</dbReference>
<feature type="binding site" evidence="13">
    <location>
        <position position="418"/>
    </location>
    <ligand>
        <name>Mg(2+)</name>
        <dbReference type="ChEBI" id="CHEBI:18420"/>
        <label>1</label>
    </ligand>
</feature>
<dbReference type="Gene3D" id="6.10.250.1490">
    <property type="match status" value="1"/>
</dbReference>
<keyword evidence="5" id="KW-0808">Transferase</keyword>
<reference evidence="17 18" key="1">
    <citation type="submission" date="2023-11" db="EMBL/GenBank/DDBJ databases">
        <authorList>
            <person name="Okamura Y."/>
        </authorList>
    </citation>
    <scope>NUCLEOTIDE SEQUENCE [LARGE SCALE GENOMIC DNA]</scope>
</reference>
<evidence type="ECO:0000259" key="16">
    <source>
        <dbReference type="PROSITE" id="PS50173"/>
    </source>
</evidence>
<evidence type="ECO:0000256" key="4">
    <source>
        <dbReference type="ARBA" id="ARBA00022634"/>
    </source>
</evidence>
<dbReference type="SMART" id="SM00292">
    <property type="entry name" value="BRCT"/>
    <property type="match status" value="1"/>
</dbReference>
<evidence type="ECO:0000256" key="6">
    <source>
        <dbReference type="ARBA" id="ARBA00022695"/>
    </source>
</evidence>
<dbReference type="PANTHER" id="PTHR45990:SF1">
    <property type="entry name" value="DNA REPAIR PROTEIN REV1"/>
    <property type="match status" value="1"/>
</dbReference>
<dbReference type="InterPro" id="IPR001357">
    <property type="entry name" value="BRCT_dom"/>
</dbReference>
<dbReference type="InterPro" id="IPR053848">
    <property type="entry name" value="IMS_HHH_1"/>
</dbReference>
<feature type="binding site" evidence="13">
    <location>
        <position position="417"/>
    </location>
    <ligand>
        <name>Mg(2+)</name>
        <dbReference type="ChEBI" id="CHEBI:18420"/>
        <label>1</label>
    </ligand>
</feature>
<comment type="cofactor">
    <cofactor evidence="13">
        <name>Mg(2+)</name>
        <dbReference type="ChEBI" id="CHEBI:18420"/>
    </cofactor>
    <text evidence="13">Binds 2 magnesium ions.</text>
</comment>
<evidence type="ECO:0000256" key="1">
    <source>
        <dbReference type="ARBA" id="ARBA00004123"/>
    </source>
</evidence>
<comment type="subcellular location">
    <subcellularLocation>
        <location evidence="1">Nucleus</location>
    </subcellularLocation>
</comment>
<feature type="domain" description="UmuC" evidence="16">
    <location>
        <begin position="264"/>
        <end position="500"/>
    </location>
</feature>
<keyword evidence="8" id="KW-0227">DNA damage</keyword>
<keyword evidence="4" id="KW-0237">DNA synthesis</keyword>
<dbReference type="SUPFAM" id="SSF100879">
    <property type="entry name" value="Lesion bypass DNA polymerase (Y-family), little finger domain"/>
    <property type="match status" value="1"/>
</dbReference>
<dbReference type="InterPro" id="IPR043502">
    <property type="entry name" value="DNA/RNA_pol_sf"/>
</dbReference>
<feature type="domain" description="BRCT" evidence="15">
    <location>
        <begin position="40"/>
        <end position="125"/>
    </location>
</feature>
<evidence type="ECO:0000256" key="10">
    <source>
        <dbReference type="ARBA" id="ARBA00023125"/>
    </source>
</evidence>
<dbReference type="AlphaFoldDB" id="A0AAV1J282"/>
<dbReference type="InterPro" id="IPR036420">
    <property type="entry name" value="BRCT_dom_sf"/>
</dbReference>
<dbReference type="GO" id="GO:0003887">
    <property type="term" value="F:DNA-directed DNA polymerase activity"/>
    <property type="evidence" value="ECO:0007669"/>
    <property type="project" value="InterPro"/>
</dbReference>
<dbReference type="Gene3D" id="1.20.58.1280">
    <property type="entry name" value="DNA repair protein Rev1, C-terminal domain"/>
    <property type="match status" value="1"/>
</dbReference>
<gene>
    <name evidence="17" type="ORF">LNINA_LOCUS3049</name>
</gene>
<comment type="caution">
    <text evidence="17">The sequence shown here is derived from an EMBL/GenBank/DDBJ whole genome shotgun (WGS) entry which is preliminary data.</text>
</comment>
<sequence length="895" mass="101517">MRRRDENFPDNGFEAWGGYMQAKIQKLEEQFSSNLSKENQISNIFKGVSIFVNGYTTPSADELKELMLKHGGIYHTYQRSEDFVIASNLPDTKVKKMSLANVVRPEWIIDSIDANKVLNYKDYLLYSNKKTQPKLNFNKGIVCTHETTEEFGTKNENNQISSTAINIPNLIESNSKILDTSNMQNELKSNVTKTAVDPNFISEFYNNSRLHHISQLGAHFKQYINDLREESDFIFPAQVDLSAKIRGLNNNSTYSMNFEYNKIIMHIDMDCFFVSVGLRKHPELRGKPVAVTHSKGGVSQTKRTGVNRAVEFGLYKQKQNDKLIKAGVSINETKITSRVDNIGDEDDKFGSMSEIASCSYEARAKGITNGMFMGAALRLCPDLQTIPYDFEGYKEVAHTLYNTIAQYTLDIEAVSCDEMYVDCTELLKNLGVSVEDFATILRQEIKEKTGCPCSTGFGGNRLQARLATKQAKPNGQFFLTANLIEHFMVDIRLKDLPGVGRQTSQKLEALGHHTCGQLQSMTLASLQQHLGNKTGAQLFDQCRGRDRNSLTFYTVRKSVSAEVNYGIRFETNDQCYEFLKQLSQEVHSRMQQFKVLGKCITLKLMVRAENAPLETAKFLGHGFCDTVNKSTSLAVATNSFEVIYKEVLSLCKKLKIDPKEMRGCGIQVTKLESKNLKQGTKGALSKFLTNITKNESKEHITRNTSENIVTPKLEQQIPKTNSICLSPKQKSPIIGSTRSPNKKRGRPPKNSKAVKPGHAKSINLLNKFLQGVPGSNELNDKKEDPIKVVQIEKHQTKEKHGLLGLPWQQVRELLRAWFDSGQTPNFCDINMVAAYMQEMIFNKNIDTMYILINFFRRRIKEMDNQIWHDVQVYVLEQVQNTMMAVYKKKLYLGNE</sequence>
<dbReference type="Gene3D" id="3.30.70.270">
    <property type="match status" value="1"/>
</dbReference>
<dbReference type="FunFam" id="3.30.1490.100:FF:000001">
    <property type="entry name" value="DNA repair protein REV1"/>
    <property type="match status" value="1"/>
</dbReference>
<dbReference type="PROSITE" id="PS50173">
    <property type="entry name" value="UMUC"/>
    <property type="match status" value="1"/>
</dbReference>
<dbReference type="Gene3D" id="3.30.1490.100">
    <property type="entry name" value="DNA polymerase, Y-family, little finger domain"/>
    <property type="match status" value="1"/>
</dbReference>
<dbReference type="GO" id="GO:0017125">
    <property type="term" value="F:deoxycytidyl transferase activity"/>
    <property type="evidence" value="ECO:0007669"/>
    <property type="project" value="TreeGrafter"/>
</dbReference>
<evidence type="ECO:0000259" key="15">
    <source>
        <dbReference type="PROSITE" id="PS50172"/>
    </source>
</evidence>
<dbReference type="InterPro" id="IPR043128">
    <property type="entry name" value="Rev_trsase/Diguanyl_cyclase"/>
</dbReference>
<dbReference type="SUPFAM" id="SSF56672">
    <property type="entry name" value="DNA/RNA polymerases"/>
    <property type="match status" value="1"/>
</dbReference>
<evidence type="ECO:0000256" key="12">
    <source>
        <dbReference type="ARBA" id="ARBA00023242"/>
    </source>
</evidence>
<keyword evidence="9 13" id="KW-0460">Magnesium</keyword>
<dbReference type="CDD" id="cd01701">
    <property type="entry name" value="PolY_Rev1"/>
    <property type="match status" value="1"/>
</dbReference>
<dbReference type="InterPro" id="IPR036775">
    <property type="entry name" value="DNA_pol_Y-fam_lit_finger_sf"/>
</dbReference>
<evidence type="ECO:0000256" key="9">
    <source>
        <dbReference type="ARBA" id="ARBA00022842"/>
    </source>
</evidence>
<proteinExistence type="inferred from homology"/>
<dbReference type="GO" id="GO:0003684">
    <property type="term" value="F:damaged DNA binding"/>
    <property type="evidence" value="ECO:0007669"/>
    <property type="project" value="UniProtKB-UniRule"/>
</dbReference>
<protein>
    <recommendedName>
        <fullName evidence="3">DNA repair protein REV1</fullName>
    </recommendedName>
</protein>
<dbReference type="EMBL" id="CAVLEF010000004">
    <property type="protein sequence ID" value="CAK1543218.1"/>
    <property type="molecule type" value="Genomic_DNA"/>
</dbReference>
<evidence type="ECO:0000256" key="11">
    <source>
        <dbReference type="ARBA" id="ARBA00023204"/>
    </source>
</evidence>
<evidence type="ECO:0000313" key="17">
    <source>
        <dbReference type="EMBL" id="CAK1543218.1"/>
    </source>
</evidence>
<organism evidence="17 18">
    <name type="scientific">Leptosia nina</name>
    <dbReference type="NCBI Taxonomy" id="320188"/>
    <lineage>
        <taxon>Eukaryota</taxon>
        <taxon>Metazoa</taxon>
        <taxon>Ecdysozoa</taxon>
        <taxon>Arthropoda</taxon>
        <taxon>Hexapoda</taxon>
        <taxon>Insecta</taxon>
        <taxon>Pterygota</taxon>
        <taxon>Neoptera</taxon>
        <taxon>Endopterygota</taxon>
        <taxon>Lepidoptera</taxon>
        <taxon>Glossata</taxon>
        <taxon>Ditrysia</taxon>
        <taxon>Papilionoidea</taxon>
        <taxon>Pieridae</taxon>
        <taxon>Pierinae</taxon>
        <taxon>Leptosia</taxon>
    </lineage>
</organism>
<evidence type="ECO:0000256" key="5">
    <source>
        <dbReference type="ARBA" id="ARBA00022679"/>
    </source>
</evidence>
<dbReference type="GO" id="GO:0042276">
    <property type="term" value="P:error-prone translesion synthesis"/>
    <property type="evidence" value="ECO:0007669"/>
    <property type="project" value="InterPro"/>
</dbReference>
<dbReference type="InterPro" id="IPR038401">
    <property type="entry name" value="Rev1_C_sf"/>
</dbReference>
<dbReference type="Gene3D" id="1.10.150.20">
    <property type="entry name" value="5' to 3' exonuclease, C-terminal subdomain"/>
    <property type="match status" value="1"/>
</dbReference>
<dbReference type="PANTHER" id="PTHR45990">
    <property type="entry name" value="DNA REPAIR PROTEIN REV1"/>
    <property type="match status" value="1"/>
</dbReference>
<keyword evidence="12" id="KW-0539">Nucleus</keyword>
<name>A0AAV1J282_9NEOP</name>
<feature type="binding site" evidence="13">
    <location>
        <position position="268"/>
    </location>
    <ligand>
        <name>Mg(2+)</name>
        <dbReference type="ChEBI" id="CHEBI:18420"/>
        <label>1</label>
    </ligand>
</feature>
<dbReference type="Pfam" id="PF00817">
    <property type="entry name" value="IMS"/>
    <property type="match status" value="1"/>
</dbReference>
<evidence type="ECO:0000313" key="18">
    <source>
        <dbReference type="Proteomes" id="UP001497472"/>
    </source>
</evidence>
<dbReference type="Proteomes" id="UP001497472">
    <property type="component" value="Unassembled WGS sequence"/>
</dbReference>
<keyword evidence="11" id="KW-0234">DNA repair</keyword>
<evidence type="ECO:0000256" key="3">
    <source>
        <dbReference type="ARBA" id="ARBA00020399"/>
    </source>
</evidence>
<dbReference type="Gene3D" id="3.40.50.10190">
    <property type="entry name" value="BRCT domain"/>
    <property type="match status" value="1"/>
</dbReference>
<dbReference type="FunFam" id="3.40.50.10190:FF:000011">
    <property type="entry name" value="DNA repair protein REV1"/>
    <property type="match status" value="1"/>
</dbReference>
<evidence type="ECO:0000256" key="7">
    <source>
        <dbReference type="ARBA" id="ARBA00022723"/>
    </source>
</evidence>
<evidence type="ECO:0000256" key="14">
    <source>
        <dbReference type="SAM" id="MobiDB-lite"/>
    </source>
</evidence>
<dbReference type="GO" id="GO:0046872">
    <property type="term" value="F:metal ion binding"/>
    <property type="evidence" value="ECO:0007669"/>
    <property type="project" value="UniProtKB-KW"/>
</dbReference>
<dbReference type="InterPro" id="IPR031991">
    <property type="entry name" value="Rev1_C"/>
</dbReference>
<evidence type="ECO:0000256" key="2">
    <source>
        <dbReference type="ARBA" id="ARBA00010945"/>
    </source>
</evidence>
<comment type="similarity">
    <text evidence="2">Belongs to the DNA polymerase type-Y family.</text>
</comment>
<dbReference type="GO" id="GO:0006281">
    <property type="term" value="P:DNA repair"/>
    <property type="evidence" value="ECO:0007669"/>
    <property type="project" value="UniProtKB-KW"/>
</dbReference>
<dbReference type="PROSITE" id="PS50172">
    <property type="entry name" value="BRCT"/>
    <property type="match status" value="1"/>
</dbReference>
<evidence type="ECO:0000256" key="13">
    <source>
        <dbReference type="PIRSR" id="PIRSR036573-2"/>
    </source>
</evidence>
<evidence type="ECO:0000256" key="8">
    <source>
        <dbReference type="ARBA" id="ARBA00022763"/>
    </source>
</evidence>
<dbReference type="GO" id="GO:0070987">
    <property type="term" value="P:error-free translesion synthesis"/>
    <property type="evidence" value="ECO:0007669"/>
    <property type="project" value="TreeGrafter"/>
</dbReference>
<dbReference type="SUPFAM" id="SSF52113">
    <property type="entry name" value="BRCT domain"/>
    <property type="match status" value="1"/>
</dbReference>
<dbReference type="Pfam" id="PF16727">
    <property type="entry name" value="REV1_C"/>
    <property type="match status" value="1"/>
</dbReference>
<keyword evidence="10" id="KW-0238">DNA-binding</keyword>
<feature type="region of interest" description="Disordered" evidence="14">
    <location>
        <begin position="720"/>
        <end position="757"/>
    </location>
</feature>
<dbReference type="Pfam" id="PF21999">
    <property type="entry name" value="IMS_HHH_1"/>
    <property type="match status" value="1"/>
</dbReference>
<keyword evidence="7 13" id="KW-0479">Metal-binding</keyword>
<accession>A0AAV1J282</accession>
<feature type="compositionally biased region" description="Basic residues" evidence="14">
    <location>
        <begin position="740"/>
        <end position="749"/>
    </location>
</feature>
<dbReference type="Pfam" id="PF16589">
    <property type="entry name" value="BRCT_2"/>
    <property type="match status" value="1"/>
</dbReference>